<feature type="transmembrane region" description="Helical" evidence="7">
    <location>
        <begin position="20"/>
        <end position="42"/>
    </location>
</feature>
<feature type="transmembrane region" description="Helical" evidence="7">
    <location>
        <begin position="250"/>
        <end position="268"/>
    </location>
</feature>
<protein>
    <recommendedName>
        <fullName evidence="10">Major facilitator superfamily (MFS) profile domain-containing protein</fullName>
    </recommendedName>
</protein>
<feature type="transmembrane region" description="Helical" evidence="7">
    <location>
        <begin position="338"/>
        <end position="361"/>
    </location>
</feature>
<dbReference type="Pfam" id="PF05977">
    <property type="entry name" value="MFS_3"/>
    <property type="match status" value="1"/>
</dbReference>
<evidence type="ECO:0000256" key="6">
    <source>
        <dbReference type="ARBA" id="ARBA00023136"/>
    </source>
</evidence>
<dbReference type="EMBL" id="CAKMUD010000074">
    <property type="protein sequence ID" value="CAH1589583.1"/>
    <property type="molecule type" value="Genomic_DNA"/>
</dbReference>
<evidence type="ECO:0000256" key="1">
    <source>
        <dbReference type="ARBA" id="ARBA00004651"/>
    </source>
</evidence>
<accession>A0AAU9QNR8</accession>
<dbReference type="PANTHER" id="PTHR23513:SF6">
    <property type="entry name" value="MAJOR FACILITATOR SUPERFAMILY ASSOCIATED DOMAIN-CONTAINING PROTEIN"/>
    <property type="match status" value="1"/>
</dbReference>
<feature type="transmembrane region" description="Helical" evidence="7">
    <location>
        <begin position="105"/>
        <end position="128"/>
    </location>
</feature>
<keyword evidence="5 7" id="KW-1133">Transmembrane helix</keyword>
<evidence type="ECO:0000256" key="4">
    <source>
        <dbReference type="ARBA" id="ARBA00022692"/>
    </source>
</evidence>
<comment type="subcellular location">
    <subcellularLocation>
        <location evidence="1">Cell membrane</location>
        <topology evidence="1">Multi-pass membrane protein</topology>
    </subcellularLocation>
</comment>
<dbReference type="InterPro" id="IPR010290">
    <property type="entry name" value="TM_effector"/>
</dbReference>
<feature type="transmembrane region" description="Helical" evidence="7">
    <location>
        <begin position="280"/>
        <end position="300"/>
    </location>
</feature>
<evidence type="ECO:0008006" key="10">
    <source>
        <dbReference type="Google" id="ProtNLM"/>
    </source>
</evidence>
<evidence type="ECO:0000256" key="7">
    <source>
        <dbReference type="SAM" id="Phobius"/>
    </source>
</evidence>
<evidence type="ECO:0000313" key="8">
    <source>
        <dbReference type="EMBL" id="CAH1589583.1"/>
    </source>
</evidence>
<keyword evidence="4 7" id="KW-0812">Transmembrane</keyword>
<organism evidence="8 9">
    <name type="scientific">Vibrio jasicida</name>
    <dbReference type="NCBI Taxonomy" id="766224"/>
    <lineage>
        <taxon>Bacteria</taxon>
        <taxon>Pseudomonadati</taxon>
        <taxon>Pseudomonadota</taxon>
        <taxon>Gammaproteobacteria</taxon>
        <taxon>Vibrionales</taxon>
        <taxon>Vibrionaceae</taxon>
        <taxon>Vibrio</taxon>
    </lineage>
</organism>
<dbReference type="AlphaFoldDB" id="A0AAU9QNR8"/>
<gene>
    <name evidence="8" type="ORF">THF1A12_210062</name>
</gene>
<reference evidence="8" key="1">
    <citation type="submission" date="2022-01" db="EMBL/GenBank/DDBJ databases">
        <authorList>
            <person name="Lagorce A."/>
        </authorList>
    </citation>
    <scope>NUCLEOTIDE SEQUENCE</scope>
    <source>
        <strain evidence="8">Th15_F1_A12</strain>
    </source>
</reference>
<evidence type="ECO:0000256" key="2">
    <source>
        <dbReference type="ARBA" id="ARBA00022448"/>
    </source>
</evidence>
<sequence length="397" mass="44681">MNDCLLITPLQKNQKYKLAICNNIIGNFSIWFFNTSIMLLLVEYSNSASIGVMAFISINAPIALFSIASGIISDKYDKENIILISNLSIVSFVFLMLFFQSIQYILIITFFISSIAAVRVIAIQSYIASVIDVSQLNTSASVNSISLAFVRILGTLTSGYLYSLLGFFESLLIIAILMVITIPISIKSVNYKVERVRKKEPKQSFYNSISMNQEYKKCLFDSVILFLSGSSLWSLMPYISSHELGLNQSFQSLLMSLMILGAVPAFLIRERISSIKINSFTYKLVTITLSLTLLITNFSISYSTIIASFFIAIFGFLWSIKVTIINREIQRMGRERNNIGLTISISYTFMYLAMTIGSFFFGQITDIFSVQYSLSISALIMVILIFSERLILIGKRL</sequence>
<keyword evidence="6 7" id="KW-0472">Membrane</keyword>
<keyword evidence="3" id="KW-1003">Cell membrane</keyword>
<evidence type="ECO:0000313" key="9">
    <source>
        <dbReference type="Proteomes" id="UP001295462"/>
    </source>
</evidence>
<dbReference type="SUPFAM" id="SSF103473">
    <property type="entry name" value="MFS general substrate transporter"/>
    <property type="match status" value="1"/>
</dbReference>
<feature type="transmembrane region" description="Helical" evidence="7">
    <location>
        <begin position="167"/>
        <end position="189"/>
    </location>
</feature>
<dbReference type="InterPro" id="IPR036259">
    <property type="entry name" value="MFS_trans_sf"/>
</dbReference>
<evidence type="ECO:0000256" key="3">
    <source>
        <dbReference type="ARBA" id="ARBA00022475"/>
    </source>
</evidence>
<keyword evidence="2" id="KW-0813">Transport</keyword>
<dbReference type="RefSeq" id="WP_409588918.1">
    <property type="nucleotide sequence ID" value="NZ_CAKMTZ010000072.1"/>
</dbReference>
<dbReference type="GO" id="GO:0005886">
    <property type="term" value="C:plasma membrane"/>
    <property type="evidence" value="ECO:0007669"/>
    <property type="project" value="UniProtKB-SubCell"/>
</dbReference>
<feature type="transmembrane region" description="Helical" evidence="7">
    <location>
        <begin position="306"/>
        <end position="326"/>
    </location>
</feature>
<feature type="transmembrane region" description="Helical" evidence="7">
    <location>
        <begin position="48"/>
        <end position="68"/>
    </location>
</feature>
<name>A0AAU9QNR8_9VIBR</name>
<evidence type="ECO:0000256" key="5">
    <source>
        <dbReference type="ARBA" id="ARBA00022989"/>
    </source>
</evidence>
<comment type="caution">
    <text evidence="8">The sequence shown here is derived from an EMBL/GenBank/DDBJ whole genome shotgun (WGS) entry which is preliminary data.</text>
</comment>
<feature type="transmembrane region" description="Helical" evidence="7">
    <location>
        <begin position="80"/>
        <end position="99"/>
    </location>
</feature>
<dbReference type="Proteomes" id="UP001295462">
    <property type="component" value="Unassembled WGS sequence"/>
</dbReference>
<feature type="transmembrane region" description="Helical" evidence="7">
    <location>
        <begin position="367"/>
        <end position="386"/>
    </location>
</feature>
<proteinExistence type="predicted"/>
<feature type="transmembrane region" description="Helical" evidence="7">
    <location>
        <begin position="218"/>
        <end position="238"/>
    </location>
</feature>
<feature type="transmembrane region" description="Helical" evidence="7">
    <location>
        <begin position="140"/>
        <end position="161"/>
    </location>
</feature>
<dbReference type="Gene3D" id="1.20.1250.20">
    <property type="entry name" value="MFS general substrate transporter like domains"/>
    <property type="match status" value="1"/>
</dbReference>
<dbReference type="PANTHER" id="PTHR23513">
    <property type="entry name" value="INTEGRAL MEMBRANE EFFLUX PROTEIN-RELATED"/>
    <property type="match status" value="1"/>
</dbReference>